<feature type="domain" description="MaoC-like" evidence="2">
    <location>
        <begin position="223"/>
        <end position="325"/>
    </location>
</feature>
<dbReference type="AlphaFoldDB" id="A0A916ULE6"/>
<evidence type="ECO:0000259" key="2">
    <source>
        <dbReference type="Pfam" id="PF01575"/>
    </source>
</evidence>
<reference evidence="3" key="2">
    <citation type="submission" date="2020-09" db="EMBL/GenBank/DDBJ databases">
        <authorList>
            <person name="Sun Q."/>
            <person name="Zhou Y."/>
        </authorList>
    </citation>
    <scope>NUCLEOTIDE SEQUENCE</scope>
    <source>
        <strain evidence="3">CGMCC 1.12919</strain>
    </source>
</reference>
<name>A0A916ULE6_9HYPH</name>
<feature type="domain" description="MaoC-like" evidence="2">
    <location>
        <begin position="38"/>
        <end position="134"/>
    </location>
</feature>
<dbReference type="Pfam" id="PF01575">
    <property type="entry name" value="MaoC_dehydratas"/>
    <property type="match status" value="2"/>
</dbReference>
<accession>A0A916ULE6</accession>
<protein>
    <recommendedName>
        <fullName evidence="2">MaoC-like domain-containing protein</fullName>
    </recommendedName>
</protein>
<reference evidence="3" key="1">
    <citation type="journal article" date="2014" name="Int. J. Syst. Evol. Microbiol.">
        <title>Complete genome sequence of Corynebacterium casei LMG S-19264T (=DSM 44701T), isolated from a smear-ripened cheese.</title>
        <authorList>
            <consortium name="US DOE Joint Genome Institute (JGI-PGF)"/>
            <person name="Walter F."/>
            <person name="Albersmeier A."/>
            <person name="Kalinowski J."/>
            <person name="Ruckert C."/>
        </authorList>
    </citation>
    <scope>NUCLEOTIDE SEQUENCE</scope>
    <source>
        <strain evidence="3">CGMCC 1.12919</strain>
    </source>
</reference>
<sequence length="364" mass="39987">MRRDSGRHPCYSDLTPTLSQAMPRLHFEDFTPGTTTTYGPRTFGQDEIIAFAREFDPQPMHVDAAGAGRSFYGTLIASGWHLCAASMRMLYDGYIGVSASMGSPGIDETRWQKPVKPGDTMVLRQHVLERRESKSRPDMGLVLSRSELVNQHGEICMTQTSWGMMGRRDVAPGAGAAAPRKRKPATAAPGGSLAERPVGDGPGRRAPLLDELAIGRVMSIGAFTFTPEAIKRFARDWDPQPFHMDEEAAKQSAFGGLCASGWHTASVWMKLMIAHRQRQMEAAAADGEHMAKLGPSPGFRNLRWLKPVYAGDTISYYSVLADKRPSASRPQWGLVFSQNVGENQNGERVFEFMGSVLWARQAGA</sequence>
<evidence type="ECO:0000313" key="3">
    <source>
        <dbReference type="EMBL" id="GGC76976.1"/>
    </source>
</evidence>
<evidence type="ECO:0000313" key="4">
    <source>
        <dbReference type="Proteomes" id="UP000637002"/>
    </source>
</evidence>
<proteinExistence type="predicted"/>
<dbReference type="SUPFAM" id="SSF54637">
    <property type="entry name" value="Thioesterase/thiol ester dehydrase-isomerase"/>
    <property type="match status" value="2"/>
</dbReference>
<dbReference type="CDD" id="cd03454">
    <property type="entry name" value="YdeM"/>
    <property type="match status" value="2"/>
</dbReference>
<feature type="region of interest" description="Disordered" evidence="1">
    <location>
        <begin position="168"/>
        <end position="204"/>
    </location>
</feature>
<dbReference type="Gene3D" id="3.10.129.10">
    <property type="entry name" value="Hotdog Thioesterase"/>
    <property type="match status" value="2"/>
</dbReference>
<dbReference type="EMBL" id="BMGG01000007">
    <property type="protein sequence ID" value="GGC76976.1"/>
    <property type="molecule type" value="Genomic_DNA"/>
</dbReference>
<gene>
    <name evidence="3" type="ORF">GCM10010994_39100</name>
</gene>
<dbReference type="PANTHER" id="PTHR43664:SF1">
    <property type="entry name" value="BETA-METHYLMALYL-COA DEHYDRATASE"/>
    <property type="match status" value="1"/>
</dbReference>
<dbReference type="InterPro" id="IPR052342">
    <property type="entry name" value="MCH/BMMD"/>
</dbReference>
<keyword evidence="4" id="KW-1185">Reference proteome</keyword>
<organism evidence="3 4">
    <name type="scientific">Chelatococcus reniformis</name>
    <dbReference type="NCBI Taxonomy" id="1494448"/>
    <lineage>
        <taxon>Bacteria</taxon>
        <taxon>Pseudomonadati</taxon>
        <taxon>Pseudomonadota</taxon>
        <taxon>Alphaproteobacteria</taxon>
        <taxon>Hyphomicrobiales</taxon>
        <taxon>Chelatococcaceae</taxon>
        <taxon>Chelatococcus</taxon>
    </lineage>
</organism>
<dbReference type="Proteomes" id="UP000637002">
    <property type="component" value="Unassembled WGS sequence"/>
</dbReference>
<dbReference type="InterPro" id="IPR029069">
    <property type="entry name" value="HotDog_dom_sf"/>
</dbReference>
<evidence type="ECO:0000256" key="1">
    <source>
        <dbReference type="SAM" id="MobiDB-lite"/>
    </source>
</evidence>
<dbReference type="InterPro" id="IPR002539">
    <property type="entry name" value="MaoC-like_dom"/>
</dbReference>
<comment type="caution">
    <text evidence="3">The sequence shown here is derived from an EMBL/GenBank/DDBJ whole genome shotgun (WGS) entry which is preliminary data.</text>
</comment>
<dbReference type="PANTHER" id="PTHR43664">
    <property type="entry name" value="MONOAMINE OXIDASE-RELATED"/>
    <property type="match status" value="1"/>
</dbReference>